<feature type="compositionally biased region" description="Gly residues" evidence="1">
    <location>
        <begin position="8"/>
        <end position="18"/>
    </location>
</feature>
<sequence length="102" mass="9989">MTGRGKEGGAAVGVGLGGITSSAKGTSSTRGLFWELDPTLNQGTNVGEEGVGIVSISGEVSTSITGASKGGLAYPMGIGLTEAELGPTAGGVREGDRPRPLD</sequence>
<dbReference type="Proteomes" id="UP001293254">
    <property type="component" value="Unassembled WGS sequence"/>
</dbReference>
<reference evidence="2" key="2">
    <citation type="journal article" date="2024" name="Plant">
        <title>Genomic evolution and insights into agronomic trait innovations of Sesamum species.</title>
        <authorList>
            <person name="Miao H."/>
            <person name="Wang L."/>
            <person name="Qu L."/>
            <person name="Liu H."/>
            <person name="Sun Y."/>
            <person name="Le M."/>
            <person name="Wang Q."/>
            <person name="Wei S."/>
            <person name="Zheng Y."/>
            <person name="Lin W."/>
            <person name="Duan Y."/>
            <person name="Cao H."/>
            <person name="Xiong S."/>
            <person name="Wang X."/>
            <person name="Wei L."/>
            <person name="Li C."/>
            <person name="Ma Q."/>
            <person name="Ju M."/>
            <person name="Zhao R."/>
            <person name="Li G."/>
            <person name="Mu C."/>
            <person name="Tian Q."/>
            <person name="Mei H."/>
            <person name="Zhang T."/>
            <person name="Gao T."/>
            <person name="Zhang H."/>
        </authorList>
    </citation>
    <scope>NUCLEOTIDE SEQUENCE</scope>
    <source>
        <strain evidence="2">3651</strain>
    </source>
</reference>
<dbReference type="EMBL" id="JACGWO010000002">
    <property type="protein sequence ID" value="KAK4435501.1"/>
    <property type="molecule type" value="Genomic_DNA"/>
</dbReference>
<dbReference type="AlphaFoldDB" id="A0AAE2CUW9"/>
<organism evidence="2 3">
    <name type="scientific">Sesamum alatum</name>
    <dbReference type="NCBI Taxonomy" id="300844"/>
    <lineage>
        <taxon>Eukaryota</taxon>
        <taxon>Viridiplantae</taxon>
        <taxon>Streptophyta</taxon>
        <taxon>Embryophyta</taxon>
        <taxon>Tracheophyta</taxon>
        <taxon>Spermatophyta</taxon>
        <taxon>Magnoliopsida</taxon>
        <taxon>eudicotyledons</taxon>
        <taxon>Gunneridae</taxon>
        <taxon>Pentapetalae</taxon>
        <taxon>asterids</taxon>
        <taxon>lamiids</taxon>
        <taxon>Lamiales</taxon>
        <taxon>Pedaliaceae</taxon>
        <taxon>Sesamum</taxon>
    </lineage>
</organism>
<feature type="compositionally biased region" description="Basic and acidic residues" evidence="1">
    <location>
        <begin position="93"/>
        <end position="102"/>
    </location>
</feature>
<feature type="region of interest" description="Disordered" evidence="1">
    <location>
        <begin position="1"/>
        <end position="26"/>
    </location>
</feature>
<accession>A0AAE2CUW9</accession>
<evidence type="ECO:0000313" key="2">
    <source>
        <dbReference type="EMBL" id="KAK4435501.1"/>
    </source>
</evidence>
<feature type="region of interest" description="Disordered" evidence="1">
    <location>
        <begin position="83"/>
        <end position="102"/>
    </location>
</feature>
<comment type="caution">
    <text evidence="2">The sequence shown here is derived from an EMBL/GenBank/DDBJ whole genome shotgun (WGS) entry which is preliminary data.</text>
</comment>
<evidence type="ECO:0000256" key="1">
    <source>
        <dbReference type="SAM" id="MobiDB-lite"/>
    </source>
</evidence>
<protein>
    <submittedName>
        <fullName evidence="2">Uncharacterized protein</fullName>
    </submittedName>
</protein>
<gene>
    <name evidence="2" type="ORF">Salat_0713600</name>
</gene>
<reference evidence="2" key="1">
    <citation type="submission" date="2020-06" db="EMBL/GenBank/DDBJ databases">
        <authorList>
            <person name="Li T."/>
            <person name="Hu X."/>
            <person name="Zhang T."/>
            <person name="Song X."/>
            <person name="Zhang H."/>
            <person name="Dai N."/>
            <person name="Sheng W."/>
            <person name="Hou X."/>
            <person name="Wei L."/>
        </authorList>
    </citation>
    <scope>NUCLEOTIDE SEQUENCE</scope>
    <source>
        <strain evidence="2">3651</strain>
        <tissue evidence="2">Leaf</tissue>
    </source>
</reference>
<keyword evidence="3" id="KW-1185">Reference proteome</keyword>
<name>A0AAE2CUW9_9LAMI</name>
<proteinExistence type="predicted"/>
<evidence type="ECO:0000313" key="3">
    <source>
        <dbReference type="Proteomes" id="UP001293254"/>
    </source>
</evidence>